<accession>A0A4Z0ZFT5</accession>
<reference evidence="1 2" key="1">
    <citation type="submission" date="2019-03" db="EMBL/GenBank/DDBJ databases">
        <title>Draft genome sequence of Xylaria hypoxylon DSM 108379, a ubiquitous saprotrophic-parasitic fungi on hardwood.</title>
        <authorList>
            <person name="Buettner E."/>
            <person name="Leonhardt S."/>
            <person name="Gebauer A.M."/>
            <person name="Liers C."/>
            <person name="Hofrichter M."/>
            <person name="Kellner H."/>
        </authorList>
    </citation>
    <scope>NUCLEOTIDE SEQUENCE [LARGE SCALE GENOMIC DNA]</scope>
    <source>
        <strain evidence="1 2">DSM 108379</strain>
    </source>
</reference>
<proteinExistence type="predicted"/>
<dbReference type="EMBL" id="SKBN01000010">
    <property type="protein sequence ID" value="TGJ87682.1"/>
    <property type="molecule type" value="Genomic_DNA"/>
</dbReference>
<dbReference type="OrthoDB" id="20872at2759"/>
<protein>
    <submittedName>
        <fullName evidence="1">Uncharacterized protein</fullName>
    </submittedName>
</protein>
<keyword evidence="2" id="KW-1185">Reference proteome</keyword>
<dbReference type="Proteomes" id="UP000297716">
    <property type="component" value="Unassembled WGS sequence"/>
</dbReference>
<name>A0A4Z0ZFT5_9PEZI</name>
<evidence type="ECO:0000313" key="1">
    <source>
        <dbReference type="EMBL" id="TGJ87682.1"/>
    </source>
</evidence>
<comment type="caution">
    <text evidence="1">The sequence shown here is derived from an EMBL/GenBank/DDBJ whole genome shotgun (WGS) entry which is preliminary data.</text>
</comment>
<gene>
    <name evidence="1" type="ORF">E0Z10_g1081</name>
</gene>
<dbReference type="STRING" id="37992.A0A4Z0ZFT5"/>
<sequence>MPDSAPAVHFDSSVPLKRRAIDERSKLTGLPPAPITYATTARQTTVGILYADSTVKVPRAKSVLVNNKLSFPPVPTTSECPYCGVIVKFKGITEPIMWKAPSHDPIIFEREVKFQEHSRKEHSVSEAHVGTLSGAARRPVLEKILECPFGDDFSAPVKAGSNTVFSNEALYLHVAAHMKEIALLALQKLPSDDDDKPEDVTR</sequence>
<organism evidence="1 2">
    <name type="scientific">Xylaria hypoxylon</name>
    <dbReference type="NCBI Taxonomy" id="37992"/>
    <lineage>
        <taxon>Eukaryota</taxon>
        <taxon>Fungi</taxon>
        <taxon>Dikarya</taxon>
        <taxon>Ascomycota</taxon>
        <taxon>Pezizomycotina</taxon>
        <taxon>Sordariomycetes</taxon>
        <taxon>Xylariomycetidae</taxon>
        <taxon>Xylariales</taxon>
        <taxon>Xylariaceae</taxon>
        <taxon>Xylaria</taxon>
    </lineage>
</organism>
<evidence type="ECO:0000313" key="2">
    <source>
        <dbReference type="Proteomes" id="UP000297716"/>
    </source>
</evidence>
<dbReference type="AlphaFoldDB" id="A0A4Z0ZFT5"/>